<accession>A0A4Y2P6L0</accession>
<dbReference type="EMBL" id="BGPR01010696">
    <property type="protein sequence ID" value="GBN47548.1"/>
    <property type="molecule type" value="Genomic_DNA"/>
</dbReference>
<evidence type="ECO:0000256" key="1">
    <source>
        <dbReference type="SAM" id="MobiDB-lite"/>
    </source>
</evidence>
<feature type="region of interest" description="Disordered" evidence="1">
    <location>
        <begin position="243"/>
        <end position="387"/>
    </location>
</feature>
<protein>
    <submittedName>
        <fullName evidence="2">Uncharacterized protein</fullName>
    </submittedName>
</protein>
<feature type="compositionally biased region" description="Basic residues" evidence="1">
    <location>
        <begin position="277"/>
        <end position="288"/>
    </location>
</feature>
<sequence>MEKKFVPVAYVIDILKQPNVRKFLRNRDLMASSLKQYAKYGLLQLKFLRDYFTGELNFEEFILKLPKVHENYWKNIIVENRDEESFINGKQHQYECEYKSLKKKKTVSSIRRSSRLNVALQECPRVYTPTPNLLSIPSGSSTISARSRSPLGSKNRSKSKDRSRSRTRKQTINSSRSKSPARSRSKSPARSKSKNRKHAKSPARSNSKRRKHSKIRITNKSLGRSKHFSDIKRYILLRKKRAVKNLTGGGRKNSPLRKSKSKKGSKNRPKSPSSLGKVRKNTSRRSTSRTRNSTQGGSPRSGSSSNPPPALSSRGSTPTSDPYDYPPRLSPQRSPPGSPGPSWRTPGLLPGGGRPPGFPSSLPSISRSSSRSPSPFRRNINRRVKRPRLNYKTNLGYNRNIVDQLENNESAIFIKNLTRPETQKNLPGNICRGIRRICRYRDEKGMYKNFPDDGSDNDEYIMRIEY</sequence>
<feature type="compositionally biased region" description="Basic residues" evidence="1">
    <location>
        <begin position="179"/>
        <end position="217"/>
    </location>
</feature>
<feature type="compositionally biased region" description="Pro residues" evidence="1">
    <location>
        <begin position="324"/>
        <end position="339"/>
    </location>
</feature>
<feature type="compositionally biased region" description="Low complexity" evidence="1">
    <location>
        <begin position="359"/>
        <end position="378"/>
    </location>
</feature>
<feature type="compositionally biased region" description="Low complexity" evidence="1">
    <location>
        <begin position="289"/>
        <end position="305"/>
    </location>
</feature>
<proteinExistence type="predicted"/>
<organism evidence="2 3">
    <name type="scientific">Araneus ventricosus</name>
    <name type="common">Orbweaver spider</name>
    <name type="synonym">Epeira ventricosa</name>
    <dbReference type="NCBI Taxonomy" id="182803"/>
    <lineage>
        <taxon>Eukaryota</taxon>
        <taxon>Metazoa</taxon>
        <taxon>Ecdysozoa</taxon>
        <taxon>Arthropoda</taxon>
        <taxon>Chelicerata</taxon>
        <taxon>Arachnida</taxon>
        <taxon>Araneae</taxon>
        <taxon>Araneomorphae</taxon>
        <taxon>Entelegynae</taxon>
        <taxon>Araneoidea</taxon>
        <taxon>Araneidae</taxon>
        <taxon>Araneus</taxon>
    </lineage>
</organism>
<feature type="region of interest" description="Disordered" evidence="1">
    <location>
        <begin position="131"/>
        <end position="224"/>
    </location>
</feature>
<evidence type="ECO:0000313" key="2">
    <source>
        <dbReference type="EMBL" id="GBN47548.1"/>
    </source>
</evidence>
<comment type="caution">
    <text evidence="2">The sequence shown here is derived from an EMBL/GenBank/DDBJ whole genome shotgun (WGS) entry which is preliminary data.</text>
</comment>
<evidence type="ECO:0000313" key="3">
    <source>
        <dbReference type="Proteomes" id="UP000499080"/>
    </source>
</evidence>
<name>A0A4Y2P6L0_ARAVE</name>
<feature type="compositionally biased region" description="Basic residues" evidence="1">
    <location>
        <begin position="254"/>
        <end position="269"/>
    </location>
</feature>
<feature type="compositionally biased region" description="Low complexity" evidence="1">
    <location>
        <begin position="135"/>
        <end position="154"/>
    </location>
</feature>
<gene>
    <name evidence="2" type="ORF">AVEN_122690_1</name>
</gene>
<reference evidence="2 3" key="1">
    <citation type="journal article" date="2019" name="Sci. Rep.">
        <title>Orb-weaving spider Araneus ventricosus genome elucidates the spidroin gene catalogue.</title>
        <authorList>
            <person name="Kono N."/>
            <person name="Nakamura H."/>
            <person name="Ohtoshi R."/>
            <person name="Moran D.A.P."/>
            <person name="Shinohara A."/>
            <person name="Yoshida Y."/>
            <person name="Fujiwara M."/>
            <person name="Mori M."/>
            <person name="Tomita M."/>
            <person name="Arakawa K."/>
        </authorList>
    </citation>
    <scope>NUCLEOTIDE SEQUENCE [LARGE SCALE GENOMIC DNA]</scope>
</reference>
<dbReference type="Proteomes" id="UP000499080">
    <property type="component" value="Unassembled WGS sequence"/>
</dbReference>
<keyword evidence="3" id="KW-1185">Reference proteome</keyword>
<dbReference type="AlphaFoldDB" id="A0A4Y2P6L0"/>